<dbReference type="Gene3D" id="3.30.420.10">
    <property type="entry name" value="Ribonuclease H-like superfamily/Ribonuclease H"/>
    <property type="match status" value="1"/>
</dbReference>
<keyword evidence="2" id="KW-1185">Reference proteome</keyword>
<proteinExistence type="predicted"/>
<dbReference type="AlphaFoldDB" id="A0AAD8J1H5"/>
<dbReference type="SUPFAM" id="SSF53098">
    <property type="entry name" value="Ribonuclease H-like"/>
    <property type="match status" value="1"/>
</dbReference>
<evidence type="ECO:0000313" key="1">
    <source>
        <dbReference type="EMBL" id="KAK1395129.1"/>
    </source>
</evidence>
<name>A0AAD8J1H5_9APIA</name>
<gene>
    <name evidence="1" type="ORF">POM88_014185</name>
</gene>
<reference evidence="1" key="1">
    <citation type="submission" date="2023-02" db="EMBL/GenBank/DDBJ databases">
        <title>Genome of toxic invasive species Heracleum sosnowskyi carries increased number of genes despite the absence of recent whole-genome duplications.</title>
        <authorList>
            <person name="Schelkunov M."/>
            <person name="Shtratnikova V."/>
            <person name="Makarenko M."/>
            <person name="Klepikova A."/>
            <person name="Omelchenko D."/>
            <person name="Novikova G."/>
            <person name="Obukhova E."/>
            <person name="Bogdanov V."/>
            <person name="Penin A."/>
            <person name="Logacheva M."/>
        </authorList>
    </citation>
    <scope>NUCLEOTIDE SEQUENCE</scope>
    <source>
        <strain evidence="1">Hsosn_3</strain>
        <tissue evidence="1">Leaf</tissue>
    </source>
</reference>
<dbReference type="CDD" id="cd06222">
    <property type="entry name" value="RNase_H_like"/>
    <property type="match status" value="1"/>
</dbReference>
<organism evidence="1 2">
    <name type="scientific">Heracleum sosnowskyi</name>
    <dbReference type="NCBI Taxonomy" id="360622"/>
    <lineage>
        <taxon>Eukaryota</taxon>
        <taxon>Viridiplantae</taxon>
        <taxon>Streptophyta</taxon>
        <taxon>Embryophyta</taxon>
        <taxon>Tracheophyta</taxon>
        <taxon>Spermatophyta</taxon>
        <taxon>Magnoliopsida</taxon>
        <taxon>eudicotyledons</taxon>
        <taxon>Gunneridae</taxon>
        <taxon>Pentapetalae</taxon>
        <taxon>asterids</taxon>
        <taxon>campanulids</taxon>
        <taxon>Apiales</taxon>
        <taxon>Apiaceae</taxon>
        <taxon>Apioideae</taxon>
        <taxon>apioid superclade</taxon>
        <taxon>Tordylieae</taxon>
        <taxon>Tordyliinae</taxon>
        <taxon>Heracleum</taxon>
    </lineage>
</organism>
<dbReference type="EMBL" id="JAUIZM010000003">
    <property type="protein sequence ID" value="KAK1395129.1"/>
    <property type="molecule type" value="Genomic_DNA"/>
</dbReference>
<comment type="caution">
    <text evidence="1">The sequence shown here is derived from an EMBL/GenBank/DDBJ whole genome shotgun (WGS) entry which is preliminary data.</text>
</comment>
<dbReference type="InterPro" id="IPR012337">
    <property type="entry name" value="RNaseH-like_sf"/>
</dbReference>
<dbReference type="GO" id="GO:0003676">
    <property type="term" value="F:nucleic acid binding"/>
    <property type="evidence" value="ECO:0007669"/>
    <property type="project" value="InterPro"/>
</dbReference>
<sequence>MVVEMLCGQIKYVEYNFISKIWKEVLLQFGEFVSRMNLGDSEKRCKWCNFFEESIEHIMWRCELARWGWCFLARWWSLGSNFLNIRNFSVEYLMSLHGGGIISHIWRMVVAEGAASNLVPFVDDPIWKVNPQGIIKIHYTKVNNDFWKFKRINFSFVSVVDGAWVQNDYGVLVGGIGGNIKDKSRAIIYAFYVPVNARDSLAAEFEAIKHVILISSSRIFEGGKILICSDSSQAISSVKSGIFDGLQVVIRNKDIKEWVDGKIKMGYVPKYLNEEANSLAKYGLKRQASASYWAQ</sequence>
<accession>A0AAD8J1H5</accession>
<evidence type="ECO:0000313" key="2">
    <source>
        <dbReference type="Proteomes" id="UP001237642"/>
    </source>
</evidence>
<reference evidence="1" key="2">
    <citation type="submission" date="2023-05" db="EMBL/GenBank/DDBJ databases">
        <authorList>
            <person name="Schelkunov M.I."/>
        </authorList>
    </citation>
    <scope>NUCLEOTIDE SEQUENCE</scope>
    <source>
        <strain evidence="1">Hsosn_3</strain>
        <tissue evidence="1">Leaf</tissue>
    </source>
</reference>
<protein>
    <submittedName>
        <fullName evidence="1">Uncharacterized protein</fullName>
    </submittedName>
</protein>
<dbReference type="InterPro" id="IPR036397">
    <property type="entry name" value="RNaseH_sf"/>
</dbReference>
<dbReference type="Proteomes" id="UP001237642">
    <property type="component" value="Unassembled WGS sequence"/>
</dbReference>
<dbReference type="InterPro" id="IPR044730">
    <property type="entry name" value="RNase_H-like_dom_plant"/>
</dbReference>